<sequence length="98" mass="11124">MVCIFYLVIFIDRICLLEEEEERLCPVSCDMRLRMVPFYIKSFTPPPISDHLAIPHSIDARTVSGHSIIPKSKAHKAIPPLRIILLDSDPSDERPVIG</sequence>
<evidence type="ECO:0000313" key="2">
    <source>
        <dbReference type="EMBL" id="KAG8186081.1"/>
    </source>
</evidence>
<feature type="signal peptide" evidence="1">
    <location>
        <begin position="1"/>
        <end position="17"/>
    </location>
</feature>
<comment type="caution">
    <text evidence="2">The sequence shown here is derived from an EMBL/GenBank/DDBJ whole genome shotgun (WGS) entry which is preliminary data.</text>
</comment>
<evidence type="ECO:0000313" key="3">
    <source>
        <dbReference type="Proteomes" id="UP000827092"/>
    </source>
</evidence>
<organism evidence="2 3">
    <name type="scientific">Oedothorax gibbosus</name>
    <dbReference type="NCBI Taxonomy" id="931172"/>
    <lineage>
        <taxon>Eukaryota</taxon>
        <taxon>Metazoa</taxon>
        <taxon>Ecdysozoa</taxon>
        <taxon>Arthropoda</taxon>
        <taxon>Chelicerata</taxon>
        <taxon>Arachnida</taxon>
        <taxon>Araneae</taxon>
        <taxon>Araneomorphae</taxon>
        <taxon>Entelegynae</taxon>
        <taxon>Araneoidea</taxon>
        <taxon>Linyphiidae</taxon>
        <taxon>Erigoninae</taxon>
        <taxon>Oedothorax</taxon>
    </lineage>
</organism>
<dbReference type="EMBL" id="JAFNEN010000313">
    <property type="protein sequence ID" value="KAG8186081.1"/>
    <property type="molecule type" value="Genomic_DNA"/>
</dbReference>
<feature type="chain" id="PRO_5043910815" evidence="1">
    <location>
        <begin position="18"/>
        <end position="98"/>
    </location>
</feature>
<keyword evidence="3" id="KW-1185">Reference proteome</keyword>
<dbReference type="AlphaFoldDB" id="A0AAV6UP95"/>
<evidence type="ECO:0000256" key="1">
    <source>
        <dbReference type="SAM" id="SignalP"/>
    </source>
</evidence>
<keyword evidence="1" id="KW-0732">Signal</keyword>
<name>A0AAV6UP95_9ARAC</name>
<reference evidence="2 3" key="1">
    <citation type="journal article" date="2022" name="Nat. Ecol. Evol.">
        <title>A masculinizing supergene underlies an exaggerated male reproductive morph in a spider.</title>
        <authorList>
            <person name="Hendrickx F."/>
            <person name="De Corte Z."/>
            <person name="Sonet G."/>
            <person name="Van Belleghem S.M."/>
            <person name="Kostlbacher S."/>
            <person name="Vangestel C."/>
        </authorList>
    </citation>
    <scope>NUCLEOTIDE SEQUENCE [LARGE SCALE GENOMIC DNA]</scope>
    <source>
        <strain evidence="2">W744_W776</strain>
    </source>
</reference>
<dbReference type="Proteomes" id="UP000827092">
    <property type="component" value="Unassembled WGS sequence"/>
</dbReference>
<proteinExistence type="predicted"/>
<protein>
    <submittedName>
        <fullName evidence="2">Uncharacterized protein</fullName>
    </submittedName>
</protein>
<accession>A0AAV6UP95</accession>
<gene>
    <name evidence="2" type="ORF">JTE90_027075</name>
</gene>